<name>A0ABQ6I250_9MICO</name>
<dbReference type="SUPFAM" id="SSF54909">
    <property type="entry name" value="Dimeric alpha+beta barrel"/>
    <property type="match status" value="1"/>
</dbReference>
<dbReference type="Gene3D" id="3.30.70.100">
    <property type="match status" value="1"/>
</dbReference>
<sequence length="101" mass="11257">MSVIVVAYMRCMSAMQGTVHAMVVDHARTVRREPGCIRFMPYVEHGDEDVVVVLEEYRSESDFQSHLAANHSRAFNRAIASLVVGGKSTLTHLRSLEAARP</sequence>
<dbReference type="Proteomes" id="UP001157091">
    <property type="component" value="Unassembled WGS sequence"/>
</dbReference>
<evidence type="ECO:0000313" key="2">
    <source>
        <dbReference type="EMBL" id="GMA24821.1"/>
    </source>
</evidence>
<dbReference type="InterPro" id="IPR011008">
    <property type="entry name" value="Dimeric_a/b-barrel"/>
</dbReference>
<comment type="caution">
    <text evidence="2">The sequence shown here is derived from an EMBL/GenBank/DDBJ whole genome shotgun (WGS) entry which is preliminary data.</text>
</comment>
<dbReference type="Pfam" id="PF03992">
    <property type="entry name" value="ABM"/>
    <property type="match status" value="1"/>
</dbReference>
<evidence type="ECO:0000259" key="1">
    <source>
        <dbReference type="PROSITE" id="PS51725"/>
    </source>
</evidence>
<evidence type="ECO:0000313" key="3">
    <source>
        <dbReference type="Proteomes" id="UP001157091"/>
    </source>
</evidence>
<dbReference type="RefSeq" id="WP_284293538.1">
    <property type="nucleotide sequence ID" value="NZ_BSUK01000001.1"/>
</dbReference>
<gene>
    <name evidence="2" type="ORF">GCM10025864_25800</name>
</gene>
<dbReference type="PROSITE" id="PS51725">
    <property type="entry name" value="ABM"/>
    <property type="match status" value="1"/>
</dbReference>
<feature type="domain" description="ABM" evidence="1">
    <location>
        <begin position="3"/>
        <end position="93"/>
    </location>
</feature>
<dbReference type="EMBL" id="BSUK01000001">
    <property type="protein sequence ID" value="GMA24821.1"/>
    <property type="molecule type" value="Genomic_DNA"/>
</dbReference>
<organism evidence="2 3">
    <name type="scientific">Luteimicrobium album</name>
    <dbReference type="NCBI Taxonomy" id="1054550"/>
    <lineage>
        <taxon>Bacteria</taxon>
        <taxon>Bacillati</taxon>
        <taxon>Actinomycetota</taxon>
        <taxon>Actinomycetes</taxon>
        <taxon>Micrococcales</taxon>
        <taxon>Luteimicrobium</taxon>
    </lineage>
</organism>
<proteinExistence type="predicted"/>
<reference evidence="3" key="1">
    <citation type="journal article" date="2019" name="Int. J. Syst. Evol. Microbiol.">
        <title>The Global Catalogue of Microorganisms (GCM) 10K type strain sequencing project: providing services to taxonomists for standard genome sequencing and annotation.</title>
        <authorList>
            <consortium name="The Broad Institute Genomics Platform"/>
            <consortium name="The Broad Institute Genome Sequencing Center for Infectious Disease"/>
            <person name="Wu L."/>
            <person name="Ma J."/>
        </authorList>
    </citation>
    <scope>NUCLEOTIDE SEQUENCE [LARGE SCALE GENOMIC DNA]</scope>
    <source>
        <strain evidence="3">NBRC 106348</strain>
    </source>
</reference>
<keyword evidence="3" id="KW-1185">Reference proteome</keyword>
<protein>
    <recommendedName>
        <fullName evidence="1">ABM domain-containing protein</fullName>
    </recommendedName>
</protein>
<accession>A0ABQ6I250</accession>
<dbReference type="InterPro" id="IPR007138">
    <property type="entry name" value="ABM_dom"/>
</dbReference>